<dbReference type="GO" id="GO:0004842">
    <property type="term" value="F:ubiquitin-protein transferase activity"/>
    <property type="evidence" value="ECO:0007669"/>
    <property type="project" value="TreeGrafter"/>
</dbReference>
<evidence type="ECO:0000256" key="1">
    <source>
        <dbReference type="ARBA" id="ARBA00022737"/>
    </source>
</evidence>
<dbReference type="PROSITE" id="PS50088">
    <property type="entry name" value="ANK_REPEAT"/>
    <property type="match status" value="2"/>
</dbReference>
<sequence length="304" mass="32626">MNIRFGESVHSPELDRLRDICGTVTDSLPDEFPSTSRPRHESLPSVAVEPIEPYATNGESMFHLSEDDVALFTSGYESSHRSFLERGYAARRIAGASKLRMAVSLNSIHMVELLLMKGVNPNNQDDKGRSPLHLAAARGFGEVVELLLRNGADPNIEDCRGNIPLHLAVCNSSIRAVTALCVAGSDVLHRGKDGTTPIELSLSRLQAVRKSATVSEARKVAYEQSGLKHFSAAPKPMEKVKNDLEAVLGNLSLSDSVEDGFESQLDGLLTALSGLSVDPGESQSVTSQNSGEAGDIEGAMQMAE</sequence>
<dbReference type="SUPFAM" id="SSF48403">
    <property type="entry name" value="Ankyrin repeat"/>
    <property type="match status" value="1"/>
</dbReference>
<dbReference type="GO" id="GO:0070531">
    <property type="term" value="C:BRCA1-A complex"/>
    <property type="evidence" value="ECO:0007669"/>
    <property type="project" value="TreeGrafter"/>
</dbReference>
<dbReference type="Proteomes" id="UP000678499">
    <property type="component" value="Unassembled WGS sequence"/>
</dbReference>
<evidence type="ECO:0008006" key="7">
    <source>
        <dbReference type="Google" id="ProtNLM"/>
    </source>
</evidence>
<dbReference type="AlphaFoldDB" id="A0A7R9GBB4"/>
<evidence type="ECO:0000256" key="3">
    <source>
        <dbReference type="PROSITE-ProRule" id="PRU00023"/>
    </source>
</evidence>
<dbReference type="GO" id="GO:0085020">
    <property type="term" value="P:protein K6-linked ubiquitination"/>
    <property type="evidence" value="ECO:0007669"/>
    <property type="project" value="TreeGrafter"/>
</dbReference>
<dbReference type="SMART" id="SM00248">
    <property type="entry name" value="ANK"/>
    <property type="match status" value="3"/>
</dbReference>
<evidence type="ECO:0000256" key="2">
    <source>
        <dbReference type="ARBA" id="ARBA00023043"/>
    </source>
</evidence>
<dbReference type="Pfam" id="PF12796">
    <property type="entry name" value="Ank_2"/>
    <property type="match status" value="1"/>
</dbReference>
<dbReference type="OrthoDB" id="6346951at2759"/>
<feature type="repeat" description="ANK" evidence="3">
    <location>
        <begin position="127"/>
        <end position="159"/>
    </location>
</feature>
<keyword evidence="1" id="KW-0677">Repeat</keyword>
<keyword evidence="2 3" id="KW-0040">ANK repeat</keyword>
<dbReference type="PANTHER" id="PTHR24171">
    <property type="entry name" value="ANKYRIN REPEAT DOMAIN-CONTAINING PROTEIN 39-RELATED"/>
    <property type="match status" value="1"/>
</dbReference>
<protein>
    <recommendedName>
        <fullName evidence="7">Ankyrin repeat domain-containing protein 54</fullName>
    </recommendedName>
</protein>
<organism evidence="5">
    <name type="scientific">Notodromas monacha</name>
    <dbReference type="NCBI Taxonomy" id="399045"/>
    <lineage>
        <taxon>Eukaryota</taxon>
        <taxon>Metazoa</taxon>
        <taxon>Ecdysozoa</taxon>
        <taxon>Arthropoda</taxon>
        <taxon>Crustacea</taxon>
        <taxon>Oligostraca</taxon>
        <taxon>Ostracoda</taxon>
        <taxon>Podocopa</taxon>
        <taxon>Podocopida</taxon>
        <taxon>Cypridocopina</taxon>
        <taxon>Cypridoidea</taxon>
        <taxon>Cyprididae</taxon>
        <taxon>Notodromas</taxon>
    </lineage>
</organism>
<dbReference type="Gene3D" id="1.25.40.20">
    <property type="entry name" value="Ankyrin repeat-containing domain"/>
    <property type="match status" value="1"/>
</dbReference>
<dbReference type="PROSITE" id="PS50297">
    <property type="entry name" value="ANK_REP_REGION"/>
    <property type="match status" value="2"/>
</dbReference>
<reference evidence="5" key="1">
    <citation type="submission" date="2020-11" db="EMBL/GenBank/DDBJ databases">
        <authorList>
            <person name="Tran Van P."/>
        </authorList>
    </citation>
    <scope>NUCLEOTIDE SEQUENCE</scope>
</reference>
<dbReference type="InterPro" id="IPR036770">
    <property type="entry name" value="Ankyrin_rpt-contain_sf"/>
</dbReference>
<feature type="compositionally biased region" description="Polar residues" evidence="4">
    <location>
        <begin position="281"/>
        <end position="291"/>
    </location>
</feature>
<evidence type="ECO:0000313" key="6">
    <source>
        <dbReference type="Proteomes" id="UP000678499"/>
    </source>
</evidence>
<keyword evidence="6" id="KW-1185">Reference proteome</keyword>
<evidence type="ECO:0000256" key="4">
    <source>
        <dbReference type="SAM" id="MobiDB-lite"/>
    </source>
</evidence>
<feature type="repeat" description="ANK" evidence="3">
    <location>
        <begin position="94"/>
        <end position="126"/>
    </location>
</feature>
<feature type="region of interest" description="Disordered" evidence="4">
    <location>
        <begin position="276"/>
        <end position="304"/>
    </location>
</feature>
<dbReference type="EMBL" id="OA882604">
    <property type="protein sequence ID" value="CAD7276169.1"/>
    <property type="molecule type" value="Genomic_DNA"/>
</dbReference>
<gene>
    <name evidence="5" type="ORF">NMOB1V02_LOCUS3945</name>
</gene>
<accession>A0A7R9GBB4</accession>
<dbReference type="GO" id="GO:0031436">
    <property type="term" value="C:BRCA1-BARD1 complex"/>
    <property type="evidence" value="ECO:0007669"/>
    <property type="project" value="TreeGrafter"/>
</dbReference>
<name>A0A7R9GBB4_9CRUS</name>
<dbReference type="InterPro" id="IPR002110">
    <property type="entry name" value="Ankyrin_rpt"/>
</dbReference>
<dbReference type="PANTHER" id="PTHR24171:SF8">
    <property type="entry name" value="BRCA1-ASSOCIATED RING DOMAIN PROTEIN 1"/>
    <property type="match status" value="1"/>
</dbReference>
<dbReference type="EMBL" id="CAJPEX010000567">
    <property type="protein sequence ID" value="CAG0916321.1"/>
    <property type="molecule type" value="Genomic_DNA"/>
</dbReference>
<evidence type="ECO:0000313" key="5">
    <source>
        <dbReference type="EMBL" id="CAD7276169.1"/>
    </source>
</evidence>
<proteinExistence type="predicted"/>